<dbReference type="PATRIC" id="fig|1032488.3.peg.269"/>
<name>G4CFA1_9NEIS</name>
<dbReference type="EMBL" id="AGAY01000009">
    <property type="protein sequence ID" value="EGY53475.1"/>
    <property type="molecule type" value="Genomic_DNA"/>
</dbReference>
<dbReference type="HOGENOM" id="CLU_1756908_0_0_4"/>
<comment type="caution">
    <text evidence="1">The sequence shown here is derived from an EMBL/GenBank/DDBJ whole genome shotgun (WGS) entry which is preliminary data.</text>
</comment>
<evidence type="ECO:0000313" key="1">
    <source>
        <dbReference type="EMBL" id="EGY53475.1"/>
    </source>
</evidence>
<sequence length="148" mass="16329">MPDGPDGAFQVACRSLAIEEISMQHKLFSLLLLPLAAFTPAEAIPCGSASADIDAAFIFAARCVEVMSPAERQEVMDVMEAIQRQTDRCVRDKQQINTVPSPEGMNEALKMVLGNPVPRQRDTVLAECRQSTPMPVLRQRYRSLMPTP</sequence>
<gene>
    <name evidence="1" type="ORF">HMPREF9371_0290</name>
</gene>
<proteinExistence type="predicted"/>
<keyword evidence="2" id="KW-1185">Reference proteome</keyword>
<dbReference type="AlphaFoldDB" id="G4CFA1"/>
<protein>
    <submittedName>
        <fullName evidence="1">Uncharacterized protein</fullName>
    </submittedName>
</protein>
<accession>G4CFA1</accession>
<dbReference type="STRING" id="1032488.HMPREF9371_0290"/>
<organism evidence="1 2">
    <name type="scientific">Neisseria shayeganii 871</name>
    <dbReference type="NCBI Taxonomy" id="1032488"/>
    <lineage>
        <taxon>Bacteria</taxon>
        <taxon>Pseudomonadati</taxon>
        <taxon>Pseudomonadota</taxon>
        <taxon>Betaproteobacteria</taxon>
        <taxon>Neisseriales</taxon>
        <taxon>Neisseriaceae</taxon>
        <taxon>Neisseria</taxon>
    </lineage>
</organism>
<reference evidence="1 2" key="1">
    <citation type="submission" date="2011-05" db="EMBL/GenBank/DDBJ databases">
        <authorList>
            <person name="Muzny D."/>
            <person name="Qin X."/>
            <person name="Deng J."/>
            <person name="Jiang H."/>
            <person name="Liu Y."/>
            <person name="Qu J."/>
            <person name="Song X.-Z."/>
            <person name="Zhang L."/>
            <person name="Thornton R."/>
            <person name="Coyle M."/>
            <person name="Francisco L."/>
            <person name="Jackson L."/>
            <person name="Javaid M."/>
            <person name="Korchina V."/>
            <person name="Kovar C."/>
            <person name="Mata R."/>
            <person name="Mathew T."/>
            <person name="Ngo R."/>
            <person name="Nguyen L."/>
            <person name="Nguyen N."/>
            <person name="Okwuonu G."/>
            <person name="Ongeri F."/>
            <person name="Pham C."/>
            <person name="Simmons D."/>
            <person name="Wilczek-Boney K."/>
            <person name="Hale W."/>
            <person name="Jakkamsetti A."/>
            <person name="Pham P."/>
            <person name="Ruth R."/>
            <person name="San Lucas F."/>
            <person name="Warren J."/>
            <person name="Zhang J."/>
            <person name="Zhao Z."/>
            <person name="Zhou C."/>
            <person name="Zhu D."/>
            <person name="Lee S."/>
            <person name="Bess C."/>
            <person name="Blankenburg K."/>
            <person name="Forbes L."/>
            <person name="Fu Q."/>
            <person name="Gubbala S."/>
            <person name="Hirani K."/>
            <person name="Jayaseelan J.C."/>
            <person name="Lara F."/>
            <person name="Munidasa M."/>
            <person name="Palculict T."/>
            <person name="Patil S."/>
            <person name="Pu L.-L."/>
            <person name="Saada N."/>
            <person name="Tang L."/>
            <person name="Weissenberger G."/>
            <person name="Zhu Y."/>
            <person name="Hemphill L."/>
            <person name="Shang Y."/>
            <person name="Youmans B."/>
            <person name="Ayvaz T."/>
            <person name="Ross M."/>
            <person name="Santibanez J."/>
            <person name="Aqrawi P."/>
            <person name="Gross S."/>
            <person name="Joshi V."/>
            <person name="Fowler G."/>
            <person name="Nazareth L."/>
            <person name="Reid J."/>
            <person name="Worley K."/>
            <person name="Petrosino J."/>
            <person name="Highlander S."/>
            <person name="Gibbs R."/>
        </authorList>
    </citation>
    <scope>NUCLEOTIDE SEQUENCE [LARGE SCALE GENOMIC DNA]</scope>
    <source>
        <strain evidence="1 2">871</strain>
    </source>
</reference>
<evidence type="ECO:0000313" key="2">
    <source>
        <dbReference type="Proteomes" id="UP000003019"/>
    </source>
</evidence>
<dbReference type="Proteomes" id="UP000003019">
    <property type="component" value="Unassembled WGS sequence"/>
</dbReference>